<reference evidence="1 2" key="1">
    <citation type="submission" date="2023-03" db="EMBL/GenBank/DDBJ databases">
        <title>Bacillus Genome Sequencing.</title>
        <authorList>
            <person name="Dunlap C."/>
        </authorList>
    </citation>
    <scope>NUCLEOTIDE SEQUENCE [LARGE SCALE GENOMIC DNA]</scope>
    <source>
        <strain evidence="1 2">B-23453</strain>
    </source>
</reference>
<dbReference type="EMBL" id="JARMAB010000013">
    <property type="protein sequence ID" value="MED1203596.1"/>
    <property type="molecule type" value="Genomic_DNA"/>
</dbReference>
<dbReference type="RefSeq" id="WP_157090827.1">
    <property type="nucleotide sequence ID" value="NZ_JARMAB010000013.1"/>
</dbReference>
<sequence length="63" mass="7159">MTTYAPTIAATNQVLYKDFVLAAFESSLAMIEFNPEGMVLWANENFARTMEHRVSEMPGLHHK</sequence>
<accession>A0ABU6MFZ4</accession>
<proteinExistence type="predicted"/>
<gene>
    <name evidence="1" type="ORF">P4T90_10980</name>
</gene>
<evidence type="ECO:0000313" key="1">
    <source>
        <dbReference type="EMBL" id="MED1203596.1"/>
    </source>
</evidence>
<dbReference type="InterPro" id="IPR035965">
    <property type="entry name" value="PAS-like_dom_sf"/>
</dbReference>
<dbReference type="Proteomes" id="UP001341444">
    <property type="component" value="Unassembled WGS sequence"/>
</dbReference>
<name>A0ABU6MFZ4_9BACI</name>
<evidence type="ECO:0000313" key="2">
    <source>
        <dbReference type="Proteomes" id="UP001341444"/>
    </source>
</evidence>
<comment type="caution">
    <text evidence="1">The sequence shown here is derived from an EMBL/GenBank/DDBJ whole genome shotgun (WGS) entry which is preliminary data.</text>
</comment>
<protein>
    <submittedName>
        <fullName evidence="1">Uncharacterized protein</fullName>
    </submittedName>
</protein>
<dbReference type="SUPFAM" id="SSF55785">
    <property type="entry name" value="PYP-like sensor domain (PAS domain)"/>
    <property type="match status" value="1"/>
</dbReference>
<keyword evidence="2" id="KW-1185">Reference proteome</keyword>
<organism evidence="1 2">
    <name type="scientific">Heyndrickxia acidicola</name>
    <dbReference type="NCBI Taxonomy" id="209389"/>
    <lineage>
        <taxon>Bacteria</taxon>
        <taxon>Bacillati</taxon>
        <taxon>Bacillota</taxon>
        <taxon>Bacilli</taxon>
        <taxon>Bacillales</taxon>
        <taxon>Bacillaceae</taxon>
        <taxon>Heyndrickxia</taxon>
    </lineage>
</organism>